<keyword evidence="2" id="KW-1185">Reference proteome</keyword>
<dbReference type="Gene3D" id="3.40.1620.10">
    <property type="entry name" value="YefM-like domain"/>
    <property type="match status" value="1"/>
</dbReference>
<evidence type="ECO:0000313" key="1">
    <source>
        <dbReference type="EMBL" id="MFD1441094.1"/>
    </source>
</evidence>
<organism evidence="1 2">
    <name type="scientific">Lacticaseibacillus hegangensis</name>
    <dbReference type="NCBI Taxonomy" id="2486010"/>
    <lineage>
        <taxon>Bacteria</taxon>
        <taxon>Bacillati</taxon>
        <taxon>Bacillota</taxon>
        <taxon>Bacilli</taxon>
        <taxon>Lactobacillales</taxon>
        <taxon>Lactobacillaceae</taxon>
        <taxon>Lacticaseibacillus</taxon>
    </lineage>
</organism>
<gene>
    <name evidence="1" type="ORF">ACFQ5K_06890</name>
</gene>
<protein>
    <recommendedName>
        <fullName evidence="3">Antitoxin</fullName>
    </recommendedName>
</protein>
<name>A0ABW4CUL7_9LACO</name>
<reference evidence="2" key="1">
    <citation type="journal article" date="2019" name="Int. J. Syst. Evol. Microbiol.">
        <title>The Global Catalogue of Microorganisms (GCM) 10K type strain sequencing project: providing services to taxonomists for standard genome sequencing and annotation.</title>
        <authorList>
            <consortium name="The Broad Institute Genomics Platform"/>
            <consortium name="The Broad Institute Genome Sequencing Center for Infectious Disease"/>
            <person name="Wu L."/>
            <person name="Ma J."/>
        </authorList>
    </citation>
    <scope>NUCLEOTIDE SEQUENCE [LARGE SCALE GENOMIC DNA]</scope>
    <source>
        <strain evidence="2">CCM 8912</strain>
    </source>
</reference>
<dbReference type="EMBL" id="JBHTOK010000059">
    <property type="protein sequence ID" value="MFD1441094.1"/>
    <property type="molecule type" value="Genomic_DNA"/>
</dbReference>
<accession>A0ABW4CUL7</accession>
<evidence type="ECO:0000313" key="2">
    <source>
        <dbReference type="Proteomes" id="UP001597212"/>
    </source>
</evidence>
<dbReference type="RefSeq" id="WP_125757668.1">
    <property type="nucleotide sequence ID" value="NZ_JBHTOK010000059.1"/>
</dbReference>
<sequence>MRENYTPEEAKDNFLTILDEINEDHKVVHVSGPAEERRGVRIMCDADYCTLVKTLYLAWYGAKGKEPNWQTDPQYEDTVAKLKIIASREQWHR</sequence>
<comment type="caution">
    <text evidence="1">The sequence shown here is derived from an EMBL/GenBank/DDBJ whole genome shotgun (WGS) entry which is preliminary data.</text>
</comment>
<dbReference type="Proteomes" id="UP001597212">
    <property type="component" value="Unassembled WGS sequence"/>
</dbReference>
<evidence type="ECO:0008006" key="3">
    <source>
        <dbReference type="Google" id="ProtNLM"/>
    </source>
</evidence>
<proteinExistence type="predicted"/>